<keyword evidence="3" id="KW-1185">Reference proteome</keyword>
<feature type="transmembrane region" description="Helical" evidence="1">
    <location>
        <begin position="53"/>
        <end position="73"/>
    </location>
</feature>
<dbReference type="EMBL" id="PEBJ01000002">
    <property type="protein sequence ID" value="PJM77382.1"/>
    <property type="molecule type" value="Genomic_DNA"/>
</dbReference>
<accession>A0A2M9HKP7</accession>
<protein>
    <submittedName>
        <fullName evidence="2">Uncharacterized protein</fullName>
    </submittedName>
</protein>
<dbReference type="Proteomes" id="UP000229239">
    <property type="component" value="Unassembled WGS sequence"/>
</dbReference>
<evidence type="ECO:0000313" key="3">
    <source>
        <dbReference type="Proteomes" id="UP000229239"/>
    </source>
</evidence>
<organism evidence="2 3">
    <name type="scientific">Bifidobacterium felsineum</name>
    <dbReference type="NCBI Taxonomy" id="2045440"/>
    <lineage>
        <taxon>Bacteria</taxon>
        <taxon>Bacillati</taxon>
        <taxon>Actinomycetota</taxon>
        <taxon>Actinomycetes</taxon>
        <taxon>Bifidobacteriales</taxon>
        <taxon>Bifidobacteriaceae</taxon>
        <taxon>Bifidobacterium</taxon>
    </lineage>
</organism>
<proteinExistence type="predicted"/>
<keyword evidence="1" id="KW-0812">Transmembrane</keyword>
<feature type="transmembrane region" description="Helical" evidence="1">
    <location>
        <begin position="80"/>
        <end position="102"/>
    </location>
</feature>
<evidence type="ECO:0000256" key="1">
    <source>
        <dbReference type="SAM" id="Phobius"/>
    </source>
</evidence>
<comment type="caution">
    <text evidence="2">The sequence shown here is derived from an EMBL/GenBank/DDBJ whole genome shotgun (WGS) entry which is preliminary data.</text>
</comment>
<keyword evidence="1" id="KW-0472">Membrane</keyword>
<evidence type="ECO:0000313" key="2">
    <source>
        <dbReference type="EMBL" id="PJM77382.1"/>
    </source>
</evidence>
<dbReference type="AlphaFoldDB" id="A0A2M9HKP7"/>
<gene>
    <name evidence="2" type="ORF">CSQ86_05745</name>
</gene>
<name>A0A2M9HKP7_9BIFI</name>
<sequence length="121" mass="12694">MNITDWGGIMQSVAGAVNAIVSGVDLNNVDLSNLDLSVLDRIAVWYGGLPSTVQTGVTIVVGAIVAYVVFKIVAKIIKGLVMSIIAAVLAFLLTTVPGNMILSNAYDRVEQQVSTSLSQSQ</sequence>
<keyword evidence="1" id="KW-1133">Transmembrane helix</keyword>
<reference evidence="3" key="1">
    <citation type="submission" date="2017-10" db="EMBL/GenBank/DDBJ databases">
        <title>Draft genome sequences of strains TRE 1, TRE 9, TRE H and TRI 7, isolated from tamarins, belonging to four potential novel Bifidobacterium species.</title>
        <authorList>
            <person name="Mattarelli P."/>
            <person name="Modesto M."/>
            <person name="Puglisi E."/>
            <person name="Morelli L."/>
            <person name="Bonetti A."/>
            <person name="Spezio C."/>
            <person name="Sandri C."/>
        </authorList>
    </citation>
    <scope>NUCLEOTIDE SEQUENCE [LARGE SCALE GENOMIC DNA]</scope>
    <source>
        <strain evidence="3">TREH</strain>
    </source>
</reference>